<feature type="domain" description="MurNAc-LAA" evidence="1">
    <location>
        <begin position="1"/>
        <end position="43"/>
    </location>
</feature>
<proteinExistence type="predicted"/>
<dbReference type="SUPFAM" id="SSF53187">
    <property type="entry name" value="Zn-dependent exopeptidases"/>
    <property type="match status" value="1"/>
</dbReference>
<keyword evidence="3" id="KW-1185">Reference proteome</keyword>
<comment type="caution">
    <text evidence="2">The sequence shown here is derived from an EMBL/GenBank/DDBJ whole genome shotgun (WGS) entry which is preliminary data.</text>
</comment>
<dbReference type="OrthoDB" id="9806267at2"/>
<dbReference type="GO" id="GO:0008745">
    <property type="term" value="F:N-acetylmuramoyl-L-alanine amidase activity"/>
    <property type="evidence" value="ECO:0007669"/>
    <property type="project" value="InterPro"/>
</dbReference>
<dbReference type="Gene3D" id="3.40.630.40">
    <property type="entry name" value="Zn-dependent exopeptidases"/>
    <property type="match status" value="1"/>
</dbReference>
<dbReference type="Proteomes" id="UP000282311">
    <property type="component" value="Unassembled WGS sequence"/>
</dbReference>
<dbReference type="Pfam" id="PF01520">
    <property type="entry name" value="Amidase_3"/>
    <property type="match status" value="1"/>
</dbReference>
<sequence length="49" mass="5525">MKETDMPAVLIGTGYVTNLQEEKAMLTEDVQRRIAASILEGIKEYLKLN</sequence>
<dbReference type="RefSeq" id="WP_120748670.1">
    <property type="nucleotide sequence ID" value="NZ_RBAH01000013.1"/>
</dbReference>
<gene>
    <name evidence="2" type="ORF">D7M11_18170</name>
</gene>
<reference evidence="2 3" key="1">
    <citation type="journal article" date="2007" name="Int. J. Syst. Evol. Microbiol.">
        <title>Paenibacillus ginsengarvi sp. nov., isolated from soil from ginseng cultivation.</title>
        <authorList>
            <person name="Yoon M.H."/>
            <person name="Ten L.N."/>
            <person name="Im W.T."/>
        </authorList>
    </citation>
    <scope>NUCLEOTIDE SEQUENCE [LARGE SCALE GENOMIC DNA]</scope>
    <source>
        <strain evidence="2 3">KCTC 13059</strain>
    </source>
</reference>
<evidence type="ECO:0000313" key="3">
    <source>
        <dbReference type="Proteomes" id="UP000282311"/>
    </source>
</evidence>
<protein>
    <recommendedName>
        <fullName evidence="1">MurNAc-LAA domain-containing protein</fullName>
    </recommendedName>
</protein>
<dbReference type="EMBL" id="RBAH01000013">
    <property type="protein sequence ID" value="RKN81917.1"/>
    <property type="molecule type" value="Genomic_DNA"/>
</dbReference>
<evidence type="ECO:0000259" key="1">
    <source>
        <dbReference type="Pfam" id="PF01520"/>
    </source>
</evidence>
<dbReference type="InterPro" id="IPR002508">
    <property type="entry name" value="MurNAc-LAA_cat"/>
</dbReference>
<accession>A0A3B0CDD3</accession>
<dbReference type="GO" id="GO:0009253">
    <property type="term" value="P:peptidoglycan catabolic process"/>
    <property type="evidence" value="ECO:0007669"/>
    <property type="project" value="InterPro"/>
</dbReference>
<organism evidence="2 3">
    <name type="scientific">Paenibacillus ginsengarvi</name>
    <dbReference type="NCBI Taxonomy" id="400777"/>
    <lineage>
        <taxon>Bacteria</taxon>
        <taxon>Bacillati</taxon>
        <taxon>Bacillota</taxon>
        <taxon>Bacilli</taxon>
        <taxon>Bacillales</taxon>
        <taxon>Paenibacillaceae</taxon>
        <taxon>Paenibacillus</taxon>
    </lineage>
</organism>
<dbReference type="AlphaFoldDB" id="A0A3B0CDD3"/>
<name>A0A3B0CDD3_9BACL</name>
<evidence type="ECO:0000313" key="2">
    <source>
        <dbReference type="EMBL" id="RKN81917.1"/>
    </source>
</evidence>